<dbReference type="EMBL" id="PKHA01000011">
    <property type="protein sequence ID" value="PKY98117.1"/>
    <property type="molecule type" value="Genomic_DNA"/>
</dbReference>
<organism evidence="2 3">
    <name type="scientific">Actinomyces urogenitalis</name>
    <dbReference type="NCBI Taxonomy" id="103621"/>
    <lineage>
        <taxon>Bacteria</taxon>
        <taxon>Bacillati</taxon>
        <taxon>Actinomycetota</taxon>
        <taxon>Actinomycetes</taxon>
        <taxon>Actinomycetales</taxon>
        <taxon>Actinomycetaceae</taxon>
        <taxon>Actinomyces</taxon>
    </lineage>
</organism>
<comment type="caution">
    <text evidence="2">The sequence shown here is derived from an EMBL/GenBank/DDBJ whole genome shotgun (WGS) entry which is preliminary data.</text>
</comment>
<evidence type="ECO:0000313" key="3">
    <source>
        <dbReference type="Proteomes" id="UP000234778"/>
    </source>
</evidence>
<dbReference type="Gene3D" id="3.40.960.10">
    <property type="entry name" value="VSR Endonuclease"/>
    <property type="match status" value="1"/>
</dbReference>
<proteinExistence type="predicted"/>
<evidence type="ECO:0000313" key="2">
    <source>
        <dbReference type="EMBL" id="PKY98117.1"/>
    </source>
</evidence>
<dbReference type="Proteomes" id="UP000234778">
    <property type="component" value="Unassembled WGS sequence"/>
</dbReference>
<accession>A0A2I1KR93</accession>
<dbReference type="AlphaFoldDB" id="A0A2I1KR93"/>
<dbReference type="InterPro" id="IPR011335">
    <property type="entry name" value="Restrct_endonuc-II-like"/>
</dbReference>
<dbReference type="Pfam" id="PF04480">
    <property type="entry name" value="DUF559"/>
    <property type="match status" value="1"/>
</dbReference>
<sequence length="357" mass="40400">MPPLTTSTLPAVMPTSAWASSPPPEAVRITRGFYLLPVADPPVWKQRREMTLARLAAVVDRYPSTIALSHESAALLHGAVLRSHEPDIHTIQTTHQHRSTVVMPDVIYGGKRTRSAPRSGTRLTSNEVDSGPVRLHRRLQTSLDDVSVTHIAGLPVTDISSTLLDCLLDLRPIDALAIGDSLARIMVDAQRFHEEEATQRWNIRRVELDERLRRLARRPGKARARRLLRLLNPLAESWGESELRFILLTAGFPEPVLQKQIEADGRFYFIDIALPGLMLAIEFDGKMKYDGENADVLYGEKKRQDALHRAGWDVMRVRSEELRRPEQIVANLLQRLPHDHKLRLRPCRWLGSLPTAQ</sequence>
<dbReference type="GeneID" id="81709125"/>
<dbReference type="SUPFAM" id="SSF52980">
    <property type="entry name" value="Restriction endonuclease-like"/>
    <property type="match status" value="1"/>
</dbReference>
<name>A0A2I1KR93_9ACTO</name>
<feature type="domain" description="DUF559" evidence="1">
    <location>
        <begin position="268"/>
        <end position="336"/>
    </location>
</feature>
<reference evidence="2 3" key="1">
    <citation type="submission" date="2017-12" db="EMBL/GenBank/DDBJ databases">
        <title>Phylogenetic diversity of female urinary microbiome.</title>
        <authorList>
            <person name="Thomas-White K."/>
            <person name="Wolfe A.J."/>
        </authorList>
    </citation>
    <scope>NUCLEOTIDE SEQUENCE [LARGE SCALE GENOMIC DNA]</scope>
    <source>
        <strain evidence="2 3">UMB0319</strain>
    </source>
</reference>
<gene>
    <name evidence="2" type="ORF">CYJ26_09285</name>
</gene>
<evidence type="ECO:0000259" key="1">
    <source>
        <dbReference type="Pfam" id="PF04480"/>
    </source>
</evidence>
<dbReference type="InterPro" id="IPR007569">
    <property type="entry name" value="DUF559"/>
</dbReference>
<dbReference type="RefSeq" id="WP_034236712.1">
    <property type="nucleotide sequence ID" value="NZ_CP136961.1"/>
</dbReference>
<protein>
    <submittedName>
        <fullName evidence="2">DUF559 domain-containing protein</fullName>
    </submittedName>
</protein>